<evidence type="ECO:0000256" key="3">
    <source>
        <dbReference type="ARBA" id="ARBA00022448"/>
    </source>
</evidence>
<organism evidence="13 14">
    <name type="scientific">Ostreobium quekettii</name>
    <dbReference type="NCBI Taxonomy" id="121088"/>
    <lineage>
        <taxon>Eukaryota</taxon>
        <taxon>Viridiplantae</taxon>
        <taxon>Chlorophyta</taxon>
        <taxon>core chlorophytes</taxon>
        <taxon>Ulvophyceae</taxon>
        <taxon>TCBD clade</taxon>
        <taxon>Bryopsidales</taxon>
        <taxon>Ostreobineae</taxon>
        <taxon>Ostreobiaceae</taxon>
        <taxon>Ostreobium</taxon>
    </lineage>
</organism>
<accession>A0A8S1IXP9</accession>
<keyword evidence="6 9" id="KW-0067">ATP-binding</keyword>
<dbReference type="Pfam" id="PF03219">
    <property type="entry name" value="TLC"/>
    <property type="match status" value="1"/>
</dbReference>
<dbReference type="SUPFAM" id="SSF103473">
    <property type="entry name" value="MFS general substrate transporter"/>
    <property type="match status" value="1"/>
</dbReference>
<keyword evidence="8 9" id="KW-0472">Membrane</keyword>
<feature type="chain" id="PRO_5035733798" description="ADP,ATP carrier protein" evidence="12">
    <location>
        <begin position="17"/>
        <end position="629"/>
    </location>
</feature>
<keyword evidence="12" id="KW-0732">Signal</keyword>
<dbReference type="GO" id="GO:0005524">
    <property type="term" value="F:ATP binding"/>
    <property type="evidence" value="ECO:0007669"/>
    <property type="project" value="UniProtKB-KW"/>
</dbReference>
<evidence type="ECO:0000256" key="7">
    <source>
        <dbReference type="ARBA" id="ARBA00022989"/>
    </source>
</evidence>
<reference evidence="13" key="1">
    <citation type="submission" date="2020-12" db="EMBL/GenBank/DDBJ databases">
        <authorList>
            <person name="Iha C."/>
        </authorList>
    </citation>
    <scope>NUCLEOTIDE SEQUENCE</scope>
</reference>
<keyword evidence="3 9" id="KW-0813">Transport</keyword>
<dbReference type="NCBIfam" id="TIGR00769">
    <property type="entry name" value="AAA"/>
    <property type="match status" value="1"/>
</dbReference>
<evidence type="ECO:0000313" key="13">
    <source>
        <dbReference type="EMBL" id="CAD7698815.1"/>
    </source>
</evidence>
<feature type="signal peptide" evidence="12">
    <location>
        <begin position="1"/>
        <end position="16"/>
    </location>
</feature>
<keyword evidence="14" id="KW-1185">Reference proteome</keyword>
<feature type="transmembrane region" description="Helical" evidence="9">
    <location>
        <begin position="125"/>
        <end position="148"/>
    </location>
</feature>
<dbReference type="GO" id="GO:0031969">
    <property type="term" value="C:chloroplast membrane"/>
    <property type="evidence" value="ECO:0007669"/>
    <property type="project" value="UniProtKB-SubCell"/>
</dbReference>
<name>A0A8S1IXP9_9CHLO</name>
<feature type="transmembrane region" description="Helical" evidence="9">
    <location>
        <begin position="178"/>
        <end position="203"/>
    </location>
</feature>
<evidence type="ECO:0000256" key="4">
    <source>
        <dbReference type="ARBA" id="ARBA00022692"/>
    </source>
</evidence>
<feature type="region of interest" description="Disordered" evidence="11">
    <location>
        <begin position="583"/>
        <end position="629"/>
    </location>
</feature>
<gene>
    <name evidence="13" type="ORF">OSTQU699_LOCUS4174</name>
</gene>
<evidence type="ECO:0000256" key="1">
    <source>
        <dbReference type="ARBA" id="ARBA00004141"/>
    </source>
</evidence>
<comment type="similarity">
    <text evidence="2 9">Belongs to the ADP/ATP translocase tlc family.</text>
</comment>
<dbReference type="PANTHER" id="PTHR31187">
    <property type="match status" value="1"/>
</dbReference>
<feature type="transmembrane region" description="Helical" evidence="9">
    <location>
        <begin position="377"/>
        <end position="399"/>
    </location>
</feature>
<protein>
    <recommendedName>
        <fullName evidence="9">ADP,ATP carrier protein</fullName>
    </recommendedName>
</protein>
<evidence type="ECO:0000256" key="2">
    <source>
        <dbReference type="ARBA" id="ARBA00007127"/>
    </source>
</evidence>
<feature type="coiled-coil region" evidence="10">
    <location>
        <begin position="508"/>
        <end position="538"/>
    </location>
</feature>
<dbReference type="Proteomes" id="UP000708148">
    <property type="component" value="Unassembled WGS sequence"/>
</dbReference>
<dbReference type="AlphaFoldDB" id="A0A8S1IXP9"/>
<evidence type="ECO:0000256" key="6">
    <source>
        <dbReference type="ARBA" id="ARBA00022840"/>
    </source>
</evidence>
<evidence type="ECO:0000313" key="14">
    <source>
        <dbReference type="Proteomes" id="UP000708148"/>
    </source>
</evidence>
<keyword evidence="7 9" id="KW-1133">Transmembrane helix</keyword>
<dbReference type="InterPro" id="IPR036259">
    <property type="entry name" value="MFS_trans_sf"/>
</dbReference>
<feature type="transmembrane region" description="Helical" evidence="9">
    <location>
        <begin position="478"/>
        <end position="506"/>
    </location>
</feature>
<dbReference type="InterPro" id="IPR004667">
    <property type="entry name" value="ADP_ATP_car_bac_type"/>
</dbReference>
<comment type="caution">
    <text evidence="13">The sequence shown here is derived from an EMBL/GenBank/DDBJ whole genome shotgun (WGS) entry which is preliminary data.</text>
</comment>
<evidence type="ECO:0000256" key="11">
    <source>
        <dbReference type="SAM" id="MobiDB-lite"/>
    </source>
</evidence>
<feature type="transmembrane region" description="Helical" evidence="9">
    <location>
        <begin position="215"/>
        <end position="237"/>
    </location>
</feature>
<keyword evidence="9" id="KW-0934">Plastid</keyword>
<evidence type="ECO:0000256" key="10">
    <source>
        <dbReference type="SAM" id="Coils"/>
    </source>
</evidence>
<feature type="transmembrane region" description="Helical" evidence="9">
    <location>
        <begin position="89"/>
        <end position="113"/>
    </location>
</feature>
<sequence>MVFLLRLPFLYAHTLAKTNKKWLQKRHRSRWWKRGHFPRVPRDTVEDVVLNEVPELVQKMAPLGVLFFCATFNLCILQNLKDSLIVTRLGAETLPLLTSLGVLPLSVVFMGFYNKLVSRFPFKTVFYFAIAPLVAAYAIFSYAVFPIADFLHPHGLFNTFASAVPTGLHGALKILENWTFSSFFCVAELWGAVVISVLFWSLANDVCTVDEAKTIYPLMGVSANIALVIAGNFIKFVNKSFAGGSMQLSFHYLIGTVIVMTAAMMGAKLYIDKNIKSHHSDDDEEVQQQAAKQKAKKKGTFREGFAVMKGSPKIMNLALLVIGYSVSHRLFDIAWKSHLSVVFPDPIQYQTALADVSVWTGAATIVTMLTGKFVFQYLGWGTAALATPVVLLLAGGVFFGSSLLSVAGGASLAVAKFGAMAGNLTQVSCKAAKYSLFDPAKEMVYIEMDKDEKRRGKAAVDLVGSQVGKSGASWLSQGLLVCFGSVAASMPAIATLFTGTLMMWVVAVVRLKDRLKETEEQRKAAMELQKERERERQVASAVHDPEEAVHHSPKVVTLPGATEGPISNGVAVNGNGKTRHIERSKLTNGAGPSLLVRKGHKAGGNGFVSVSDTELNEDASDPDSKVTPR</sequence>
<evidence type="ECO:0000256" key="12">
    <source>
        <dbReference type="SAM" id="SignalP"/>
    </source>
</evidence>
<dbReference type="GO" id="GO:0005471">
    <property type="term" value="F:ATP:ADP antiporter activity"/>
    <property type="evidence" value="ECO:0007669"/>
    <property type="project" value="InterPro"/>
</dbReference>
<keyword evidence="4 9" id="KW-0812">Transmembrane</keyword>
<keyword evidence="10" id="KW-0175">Coiled coil</keyword>
<comment type="subcellular location">
    <subcellularLocation>
        <location evidence="1">Membrane</location>
        <topology evidence="1">Multi-pass membrane protein</topology>
    </subcellularLocation>
    <subcellularLocation>
        <location evidence="9">Plastid</location>
        <location evidence="9">Chloroplast membrane</location>
        <topology evidence="9">Multi-pass membrane protein</topology>
    </subcellularLocation>
</comment>
<proteinExistence type="inferred from homology"/>
<evidence type="ECO:0000256" key="5">
    <source>
        <dbReference type="ARBA" id="ARBA00022741"/>
    </source>
</evidence>
<evidence type="ECO:0000256" key="8">
    <source>
        <dbReference type="ARBA" id="ARBA00023136"/>
    </source>
</evidence>
<feature type="transmembrane region" description="Helical" evidence="9">
    <location>
        <begin position="249"/>
        <end position="271"/>
    </location>
</feature>
<keyword evidence="9" id="KW-0150">Chloroplast</keyword>
<evidence type="ECO:0000256" key="9">
    <source>
        <dbReference type="RuleBase" id="RU363121"/>
    </source>
</evidence>
<dbReference type="PANTHER" id="PTHR31187:SF1">
    <property type="entry name" value="ADP,ATP CARRIER PROTEIN 1"/>
    <property type="match status" value="1"/>
</dbReference>
<dbReference type="EMBL" id="CAJHUC010000888">
    <property type="protein sequence ID" value="CAD7698815.1"/>
    <property type="molecule type" value="Genomic_DNA"/>
</dbReference>
<dbReference type="OrthoDB" id="2190844at2759"/>
<keyword evidence="5 9" id="KW-0547">Nucleotide-binding</keyword>